<reference evidence="2 3" key="1">
    <citation type="journal article" date="2019" name="Int. J. Syst. Evol. Microbiol.">
        <title>The Global Catalogue of Microorganisms (GCM) 10K type strain sequencing project: providing services to taxonomists for standard genome sequencing and annotation.</title>
        <authorList>
            <consortium name="The Broad Institute Genomics Platform"/>
            <consortium name="The Broad Institute Genome Sequencing Center for Infectious Disease"/>
            <person name="Wu L."/>
            <person name="Ma J."/>
        </authorList>
    </citation>
    <scope>NUCLEOTIDE SEQUENCE [LARGE SCALE GENOMIC DNA]</scope>
    <source>
        <strain evidence="2 3">CGMCC 1.12554</strain>
    </source>
</reference>
<dbReference type="InterPro" id="IPR029063">
    <property type="entry name" value="SAM-dependent_MTases_sf"/>
</dbReference>
<evidence type="ECO:0000313" key="3">
    <source>
        <dbReference type="Proteomes" id="UP001596545"/>
    </source>
</evidence>
<comment type="similarity">
    <text evidence="1">Belongs to the UPF0146 family.</text>
</comment>
<proteinExistence type="inferred from homology"/>
<dbReference type="EMBL" id="JBHTBL010000008">
    <property type="protein sequence ID" value="MFC7324941.1"/>
    <property type="molecule type" value="Genomic_DNA"/>
</dbReference>
<protein>
    <submittedName>
        <fullName evidence="2">UPF0146 family protein</fullName>
    </submittedName>
</protein>
<organism evidence="2 3">
    <name type="scientific">Halorubrum rutilum</name>
    <dbReference type="NCBI Taxonomy" id="1364933"/>
    <lineage>
        <taxon>Archaea</taxon>
        <taxon>Methanobacteriati</taxon>
        <taxon>Methanobacteriota</taxon>
        <taxon>Stenosarchaea group</taxon>
        <taxon>Halobacteria</taxon>
        <taxon>Halobacteriales</taxon>
        <taxon>Haloferacaceae</taxon>
        <taxon>Halorubrum</taxon>
    </lineage>
</organism>
<dbReference type="InterPro" id="IPR005353">
    <property type="entry name" value="UPF0146"/>
</dbReference>
<dbReference type="AlphaFoldDB" id="A0ABD6ALH4"/>
<dbReference type="RefSeq" id="WP_256409132.1">
    <property type="nucleotide sequence ID" value="NZ_JANHDN010000004.1"/>
</dbReference>
<sequence>MVSPPRLALVEEFARRDRLLEVGVGDRPGVARSLAERGRDVVAIDVAVGERTRAAADGTEAATVDGSLRVVEADVLALAEAAGGETGTEPDEVTGGFDAVYACNLPAELQRPTLTLAERLDAACLFTTLGFEEPTVPVRRRSLSGATLYVARGGPAGSGSSGVDRGR</sequence>
<dbReference type="Gene3D" id="3.40.50.150">
    <property type="entry name" value="Vaccinia Virus protein VP39"/>
    <property type="match status" value="1"/>
</dbReference>
<keyword evidence="3" id="KW-1185">Reference proteome</keyword>
<comment type="caution">
    <text evidence="2">The sequence shown here is derived from an EMBL/GenBank/DDBJ whole genome shotgun (WGS) entry which is preliminary data.</text>
</comment>
<evidence type="ECO:0000256" key="1">
    <source>
        <dbReference type="ARBA" id="ARBA00006969"/>
    </source>
</evidence>
<evidence type="ECO:0000313" key="2">
    <source>
        <dbReference type="EMBL" id="MFC7324941.1"/>
    </source>
</evidence>
<gene>
    <name evidence="2" type="ORF">ACFQMF_10155</name>
</gene>
<dbReference type="Proteomes" id="UP001596545">
    <property type="component" value="Unassembled WGS sequence"/>
</dbReference>
<dbReference type="Pfam" id="PF03686">
    <property type="entry name" value="UPF0146"/>
    <property type="match status" value="1"/>
</dbReference>
<name>A0ABD6ALH4_9EURY</name>
<accession>A0ABD6ALH4</accession>